<organism evidence="5 6">
    <name type="scientific">Bifidobacterium vespertilionis</name>
    <dbReference type="NCBI Taxonomy" id="2562524"/>
    <lineage>
        <taxon>Bacteria</taxon>
        <taxon>Bacillati</taxon>
        <taxon>Actinomycetota</taxon>
        <taxon>Actinomycetes</taxon>
        <taxon>Bifidobacteriales</taxon>
        <taxon>Bifidobacteriaceae</taxon>
        <taxon>Bifidobacterium</taxon>
    </lineage>
</organism>
<dbReference type="Pfam" id="PF18885">
    <property type="entry name" value="DUF5648"/>
    <property type="match status" value="1"/>
</dbReference>
<evidence type="ECO:0000256" key="2">
    <source>
        <dbReference type="SAM" id="SignalP"/>
    </source>
</evidence>
<dbReference type="GO" id="GO:0030313">
    <property type="term" value="C:cell envelope"/>
    <property type="evidence" value="ECO:0007669"/>
    <property type="project" value="UniProtKB-SubCell"/>
</dbReference>
<comment type="caution">
    <text evidence="5">The sequence shown here is derived from an EMBL/GenBank/DDBJ whole genome shotgun (WGS) entry which is preliminary data.</text>
</comment>
<evidence type="ECO:0000313" key="6">
    <source>
        <dbReference type="Proteomes" id="UP000345527"/>
    </source>
</evidence>
<dbReference type="Proteomes" id="UP000374630">
    <property type="component" value="Unassembled WGS sequence"/>
</dbReference>
<dbReference type="Pfam" id="PF09479">
    <property type="entry name" value="Flg_new"/>
    <property type="match status" value="2"/>
</dbReference>
<evidence type="ECO:0000256" key="1">
    <source>
        <dbReference type="ARBA" id="ARBA00004196"/>
    </source>
</evidence>
<evidence type="ECO:0000259" key="3">
    <source>
        <dbReference type="Pfam" id="PF18885"/>
    </source>
</evidence>
<dbReference type="InterPro" id="IPR043708">
    <property type="entry name" value="DUF5648"/>
</dbReference>
<reference evidence="6 7" key="1">
    <citation type="journal article" date="2019" name="Syst. Appl. Microbiol.">
        <title>Characterization of Bifidobacterium species in feaces of the Egyptian fruit bat: Description of B. vespertilionis sp. nov. and B. rousetti sp. nov.</title>
        <authorList>
            <person name="Modesto M."/>
            <person name="Satti M."/>
            <person name="Watanabe K."/>
            <person name="Puglisi E."/>
            <person name="Morelli L."/>
            <person name="Huang C.-H."/>
            <person name="Liou J.-S."/>
            <person name="Miyashita M."/>
            <person name="Tamura T."/>
            <person name="Saito S."/>
            <person name="Mori K."/>
            <person name="Huang L."/>
            <person name="Sciavilla P."/>
            <person name="Sandri C."/>
            <person name="Spiezio C."/>
            <person name="Vitali F."/>
            <person name="Cavalieri D."/>
            <person name="Perpetuini G."/>
            <person name="Tofalo R."/>
            <person name="Bonetti A."/>
            <person name="Arita M."/>
            <person name="Mattarelli P."/>
        </authorList>
    </citation>
    <scope>NUCLEOTIDE SEQUENCE [LARGE SCALE GENOMIC DNA]</scope>
    <source>
        <strain evidence="4 7">RST16</strain>
        <strain evidence="5 6">RST8</strain>
    </source>
</reference>
<dbReference type="AlphaFoldDB" id="A0A5J5DX42"/>
<dbReference type="InterPro" id="IPR042229">
    <property type="entry name" value="Listeria/Bacterioides_rpt_sf"/>
</dbReference>
<feature type="signal peptide" evidence="2">
    <location>
        <begin position="1"/>
        <end position="31"/>
    </location>
</feature>
<evidence type="ECO:0000313" key="5">
    <source>
        <dbReference type="EMBL" id="KAA8821451.1"/>
    </source>
</evidence>
<keyword evidence="7" id="KW-1185">Reference proteome</keyword>
<protein>
    <recommendedName>
        <fullName evidence="3">DUF5648 domain-containing protein</fullName>
    </recommendedName>
</protein>
<proteinExistence type="predicted"/>
<feature type="domain" description="DUF5648" evidence="3">
    <location>
        <begin position="556"/>
        <end position="702"/>
    </location>
</feature>
<feature type="chain" id="PRO_5030132036" description="DUF5648 domain-containing protein" evidence="2">
    <location>
        <begin position="32"/>
        <end position="703"/>
    </location>
</feature>
<gene>
    <name evidence="5" type="ORF">EM848_10860</name>
    <name evidence="4" type="ORF">EMO90_08615</name>
</gene>
<dbReference type="OrthoDB" id="3240626at2"/>
<name>A0A5J5DX42_9BIFI</name>
<dbReference type="NCBIfam" id="TIGR02543">
    <property type="entry name" value="List_Bact_rpt"/>
    <property type="match status" value="2"/>
</dbReference>
<dbReference type="EMBL" id="RZNZ01000012">
    <property type="protein sequence ID" value="KAA8819009.1"/>
    <property type="molecule type" value="Genomic_DNA"/>
</dbReference>
<dbReference type="InterPro" id="IPR013378">
    <property type="entry name" value="InlB-like_B-rpt"/>
</dbReference>
<evidence type="ECO:0000313" key="4">
    <source>
        <dbReference type="EMBL" id="KAA8819009.1"/>
    </source>
</evidence>
<sequence length="703" mass="75412">MTGNNKFWRASLAGLASVAMLATMGVTAANAADAAKAAEYDVTIVKADGTKVSNPKGKSFAGETLADYFGGYTTGEAPSSVAGTAEKFVGWTVDGQYVDFNATISGDLTLTARVVKNSEAVRVQYTEDTGKNANLQFPDGTTTGDATYGTYWYVEQGQALNAQRVPQDVAGDGKLVTSWNADGETVDDLTKVVNVTDPDGFSIKPATIDAKAKSLIVAFTGYGYPAGGLSDGYTISGLDVAYAKDTVADSLTVPAFVVTSGDKTVRTWVDKANPDNGTTYAAGDAVDLSKGTVTLIARDTTTKHVVAFDSNGGTAVSSQTVNDGDAATLPETPTREGYVFKGWQYNGKVYSTQVDLNSLPIRGDVTFKAQWAKTTAVQVTFTDADYVGKNADVKVTVNAGDVFTEDQAPTWTREGYKFAGWTKDGVKYVFGSLIGDSQKNFTLTATWEAVKSADVETALKYVPAVAFKDATGKQVTSDQDVKNVKGDFTDSSWNAYEAEYAKVYQAYVKAQYASEKNTLSDKDAADLVNQLDAALKGLVFVSAAGTNNDGTTSRYQRLYNQWADDHIYTDGVTDDVAKLQELGWKLEPSAGFVALDPAKAAWYADEDNAGPVDTIVTRVYRFFNQYNSRHLYTADSDERVTVLEAGWTEEPSADIYVPANGSKSVYRVYNPYTGEHLYTLDANEANGLVPLGWIDEGVAFKAL</sequence>
<dbReference type="Proteomes" id="UP000345527">
    <property type="component" value="Unassembled WGS sequence"/>
</dbReference>
<dbReference type="Gene3D" id="2.60.40.4270">
    <property type="entry name" value="Listeria-Bacteroides repeat domain"/>
    <property type="match status" value="2"/>
</dbReference>
<comment type="subcellular location">
    <subcellularLocation>
        <location evidence="1">Cell envelope</location>
    </subcellularLocation>
</comment>
<dbReference type="RefSeq" id="WP_150354952.1">
    <property type="nucleotide sequence ID" value="NZ_RZNZ01000012.1"/>
</dbReference>
<keyword evidence="2" id="KW-0732">Signal</keyword>
<dbReference type="EMBL" id="RZOA01000029">
    <property type="protein sequence ID" value="KAA8821451.1"/>
    <property type="molecule type" value="Genomic_DNA"/>
</dbReference>
<evidence type="ECO:0000313" key="7">
    <source>
        <dbReference type="Proteomes" id="UP000374630"/>
    </source>
</evidence>
<accession>A0A5J5DX42</accession>